<feature type="compositionally biased region" description="Low complexity" evidence="1">
    <location>
        <begin position="22"/>
        <end position="52"/>
    </location>
</feature>
<feature type="region of interest" description="Disordered" evidence="1">
    <location>
        <begin position="1"/>
        <end position="66"/>
    </location>
</feature>
<organism evidence="2 3">
    <name type="scientific">Actinomyces massiliensis F0489</name>
    <dbReference type="NCBI Taxonomy" id="1125718"/>
    <lineage>
        <taxon>Bacteria</taxon>
        <taxon>Bacillati</taxon>
        <taxon>Actinomycetota</taxon>
        <taxon>Actinomycetes</taxon>
        <taxon>Actinomycetales</taxon>
        <taxon>Actinomycetaceae</taxon>
        <taxon>Actinomyces</taxon>
    </lineage>
</organism>
<dbReference type="AlphaFoldDB" id="J1GU69"/>
<evidence type="ECO:0000313" key="3">
    <source>
        <dbReference type="Proteomes" id="UP000002941"/>
    </source>
</evidence>
<dbReference type="RefSeq" id="WP_008733930.1">
    <property type="nucleotide sequence ID" value="NZ_AKFT01000218.1"/>
</dbReference>
<gene>
    <name evidence="2" type="ORF">HMPREF1318_0238</name>
</gene>
<dbReference type="PATRIC" id="fig|1125718.3.peg.2805"/>
<protein>
    <submittedName>
        <fullName evidence="2">Lantibiotic dehydratase, C-terminal domain protein</fullName>
    </submittedName>
</protein>
<dbReference type="EMBL" id="AKFT01000218">
    <property type="protein sequence ID" value="EJF36493.1"/>
    <property type="molecule type" value="Genomic_DNA"/>
</dbReference>
<feature type="compositionally biased region" description="Low complexity" evidence="1">
    <location>
        <begin position="921"/>
        <end position="931"/>
    </location>
</feature>
<evidence type="ECO:0000256" key="1">
    <source>
        <dbReference type="SAM" id="MobiDB-lite"/>
    </source>
</evidence>
<reference evidence="2 3" key="1">
    <citation type="submission" date="2012-05" db="EMBL/GenBank/DDBJ databases">
        <authorList>
            <person name="Harkins D.M."/>
            <person name="Madupu R."/>
            <person name="Durkin A.S."/>
            <person name="Torralba M."/>
            <person name="Methe B."/>
            <person name="Sutton G.G."/>
            <person name="Nelson K.E."/>
        </authorList>
    </citation>
    <scope>NUCLEOTIDE SEQUENCE [LARGE SCALE GENOMIC DNA]</scope>
    <source>
        <strain evidence="2 3">F0489</strain>
    </source>
</reference>
<dbReference type="Proteomes" id="UP000002941">
    <property type="component" value="Unassembled WGS sequence"/>
</dbReference>
<feature type="region of interest" description="Disordered" evidence="1">
    <location>
        <begin position="919"/>
        <end position="938"/>
    </location>
</feature>
<accession>J1GU69</accession>
<evidence type="ECO:0000313" key="2">
    <source>
        <dbReference type="EMBL" id="EJF36493.1"/>
    </source>
</evidence>
<dbReference type="eggNOG" id="ENOG5032RV8">
    <property type="taxonomic scope" value="Bacteria"/>
</dbReference>
<sequence length="938" mass="99795">MRTEPADPTEFTGLEAGAATMTAPDRVATTAAAPAPAPALDHAPAPALDHAPAPAPEHAPAPARAAGPVPLLPTLVRLGGLPAAAVPRPGNALVEALEGLSRLDEEMERAGDRLLDPLYRLIPDLERNERRAVLHAKRRVFQGRVSGLPPQVRAGLPADVGAMLAVWDDLVSQRRAQYARLEAAVASDLDHSRTLLAAGLDDAEYLRALAIAAPALVAALTRRGRRLDDSRVLRTLYTMATRTALKTSPFSGLTTVAEAGRPARGRRRCMVALHLAYGILAATARDLDPAGLLRLEAAPVRRAPAMSIAVAVGESGDGDGAVPGGTAAAEPGGTAAAQASALTIVAEHGYANAMVFRRQEVQPARWLAAAHDRLTGGRPDAEPVSVREAARLVGGRDPRLRLRRLLFSGAVHPRAPWSRGADPLPALAATLSEAQRRAWGEDLGRLGRLERLVETEDGSARAELLTDVQRLAQRIFSDGELGAKPGGLLYEDCESRGQWPDPMELEPLRRDIETLTGLVDPWVTRSHIYDLMVRRFVSQYGRGGVCEDPLFFLMTLAHAPDGDTEMMGAVARDISAGPDPERAAMPGGVSASPRHMGAYLQPVLAGSDGPAGAAGPAGAGGSQALGTGGLTVVNAFTNGNGALQTRFHRLLGDGYRERLARGVCTAWGLERVLEIEVATDCNTAQAAACGVLPPLGLPGEPAAPDAVPLSSLRLAHDPPTDTLFLSDDHGPVGVAYLGLIPQYRLGGYMSWLALLGDPWARMAPFADHRTSRNLDMTGPLPDEVIHSPRSSHGRLVTRRESWTFPASRVTELLDRDLAATLVRVARLRDQWGIPAEIYVHQHMDSRADPGATFDEHKPRYVDLRSPVSLLALHGWIDPDVEHLTLVEALPTRDELAGTTPDGEATVLEYLIGMQWPKWPNGSKGSQGSQGSQTGGGVW</sequence>
<comment type="caution">
    <text evidence="2">The sequence shown here is derived from an EMBL/GenBank/DDBJ whole genome shotgun (WGS) entry which is preliminary data.</text>
</comment>
<name>J1GU69_9ACTO</name>
<proteinExistence type="predicted"/>
<dbReference type="OrthoDB" id="2442707at2"/>
<keyword evidence="3" id="KW-1185">Reference proteome</keyword>